<dbReference type="EMBL" id="JJMM01000014">
    <property type="protein sequence ID" value="KDR94664.1"/>
    <property type="molecule type" value="Genomic_DNA"/>
</dbReference>
<feature type="signal peptide" evidence="3">
    <location>
        <begin position="1"/>
        <end position="26"/>
    </location>
</feature>
<dbReference type="GO" id="GO:0004556">
    <property type="term" value="F:alpha-amylase activity"/>
    <property type="evidence" value="ECO:0007669"/>
    <property type="project" value="UniProtKB-EC"/>
</dbReference>
<dbReference type="PANTHER" id="PTHR43308:SF5">
    <property type="entry name" value="S-LAYER PROTEIN _ PEPTIDOGLYCAN ENDO-BETA-N-ACETYLGLUCOSAMINIDASE"/>
    <property type="match status" value="1"/>
</dbReference>
<dbReference type="eggNOG" id="COG4733">
    <property type="taxonomic scope" value="Bacteria"/>
</dbReference>
<evidence type="ECO:0000256" key="2">
    <source>
        <dbReference type="SAM" id="MobiDB-lite"/>
    </source>
</evidence>
<dbReference type="Gene3D" id="2.60.40.10">
    <property type="entry name" value="Immunoglobulins"/>
    <property type="match status" value="3"/>
</dbReference>
<dbReference type="InterPro" id="IPR051465">
    <property type="entry name" value="Cell_Envelope_Struct_Comp"/>
</dbReference>
<keyword evidence="7" id="KW-1185">Reference proteome</keyword>
<feature type="domain" description="Fibronectin type-III" evidence="4">
    <location>
        <begin position="422"/>
        <end position="508"/>
    </location>
</feature>
<feature type="region of interest" description="Disordered" evidence="2">
    <location>
        <begin position="492"/>
        <end position="525"/>
    </location>
</feature>
<accession>A0A069RC93</accession>
<evidence type="ECO:0000256" key="1">
    <source>
        <dbReference type="ARBA" id="ARBA00022737"/>
    </source>
</evidence>
<keyword evidence="6" id="KW-0326">Glycosidase</keyword>
<dbReference type="OrthoDB" id="1752945at2"/>
<evidence type="ECO:0000259" key="4">
    <source>
        <dbReference type="PROSITE" id="PS50853"/>
    </source>
</evidence>
<gene>
    <name evidence="6" type="primary">amyB1</name>
    <name evidence="6" type="ORF">CLIT_14c01250</name>
</gene>
<dbReference type="AlphaFoldDB" id="A0A069RC93"/>
<dbReference type="SUPFAM" id="SSF49265">
    <property type="entry name" value="Fibronectin type III"/>
    <property type="match status" value="2"/>
</dbReference>
<evidence type="ECO:0000259" key="5">
    <source>
        <dbReference type="PROSITE" id="PS51272"/>
    </source>
</evidence>
<name>A0A069RC93_PEPLI</name>
<evidence type="ECO:0000313" key="6">
    <source>
        <dbReference type="EMBL" id="KDR94664.1"/>
    </source>
</evidence>
<feature type="chain" id="PRO_5010266771" evidence="3">
    <location>
        <begin position="27"/>
        <end position="1128"/>
    </location>
</feature>
<evidence type="ECO:0000313" key="7">
    <source>
        <dbReference type="Proteomes" id="UP000027946"/>
    </source>
</evidence>
<feature type="compositionally biased region" description="Gly residues" evidence="2">
    <location>
        <begin position="701"/>
        <end position="710"/>
    </location>
</feature>
<dbReference type="PROSITE" id="PS50853">
    <property type="entry name" value="FN3"/>
    <property type="match status" value="3"/>
</dbReference>
<dbReference type="InterPro" id="IPR003961">
    <property type="entry name" value="FN3_dom"/>
</dbReference>
<dbReference type="Pfam" id="PF00395">
    <property type="entry name" value="SLH"/>
    <property type="match status" value="3"/>
</dbReference>
<feature type="domain" description="SLH" evidence="5">
    <location>
        <begin position="1074"/>
        <end position="1128"/>
    </location>
</feature>
<feature type="domain" description="SLH" evidence="5">
    <location>
        <begin position="951"/>
        <end position="1009"/>
    </location>
</feature>
<feature type="compositionally biased region" description="Polar residues" evidence="2">
    <location>
        <begin position="685"/>
        <end position="699"/>
    </location>
</feature>
<feature type="region of interest" description="Disordered" evidence="2">
    <location>
        <begin position="685"/>
        <end position="735"/>
    </location>
</feature>
<dbReference type="eggNOG" id="COG5184">
    <property type="taxonomic scope" value="Bacteria"/>
</dbReference>
<feature type="domain" description="SLH" evidence="5">
    <location>
        <begin position="1010"/>
        <end position="1073"/>
    </location>
</feature>
<dbReference type="GO" id="GO:0051060">
    <property type="term" value="F:pullulanase activity"/>
    <property type="evidence" value="ECO:0007669"/>
    <property type="project" value="UniProtKB-EC"/>
</dbReference>
<dbReference type="Proteomes" id="UP000027946">
    <property type="component" value="Unassembled WGS sequence"/>
</dbReference>
<feature type="domain" description="Fibronectin type-III" evidence="4">
    <location>
        <begin position="518"/>
        <end position="604"/>
    </location>
</feature>
<keyword evidence="3" id="KW-0732">Signal</keyword>
<feature type="domain" description="Fibronectin type-III" evidence="4">
    <location>
        <begin position="613"/>
        <end position="699"/>
    </location>
</feature>
<proteinExistence type="predicted"/>
<dbReference type="EC" id="3.2.1.41" evidence="6"/>
<dbReference type="PANTHER" id="PTHR43308">
    <property type="entry name" value="OUTER MEMBRANE PROTEIN ALPHA-RELATED"/>
    <property type="match status" value="1"/>
</dbReference>
<keyword evidence="1" id="KW-0677">Repeat</keyword>
<reference evidence="6 7" key="1">
    <citation type="submission" date="2014-03" db="EMBL/GenBank/DDBJ databases">
        <title>Genome sequence of Clostridium litorale W6, DSM 5388.</title>
        <authorList>
            <person name="Poehlein A."/>
            <person name="Jagirdar A."/>
            <person name="Khonsari B."/>
            <person name="Chibani C.M."/>
            <person name="Gutierrez Gutierrez D.A."/>
            <person name="Davydova E."/>
            <person name="Alghaithi H.S."/>
            <person name="Nair K.P."/>
            <person name="Dhamotharan K."/>
            <person name="Chandran L."/>
            <person name="G W."/>
            <person name="Daniel R."/>
        </authorList>
    </citation>
    <scope>NUCLEOTIDE SEQUENCE [LARGE SCALE GENOMIC DNA]</scope>
    <source>
        <strain evidence="6 7">W6</strain>
    </source>
</reference>
<keyword evidence="6" id="KW-0378">Hydrolase</keyword>
<dbReference type="InterPro" id="IPR001119">
    <property type="entry name" value="SLH_dom"/>
</dbReference>
<dbReference type="SMART" id="SM00060">
    <property type="entry name" value="FN3"/>
    <property type="match status" value="3"/>
</dbReference>
<protein>
    <submittedName>
        <fullName evidence="6">Amylopullulanase AmyB</fullName>
        <ecNumber evidence="6">3.2.1.1</ecNumber>
        <ecNumber evidence="6">3.2.1.41</ecNumber>
    </submittedName>
</protein>
<dbReference type="CDD" id="cd00063">
    <property type="entry name" value="FN3"/>
    <property type="match status" value="3"/>
</dbReference>
<dbReference type="RefSeq" id="WP_038266565.1">
    <property type="nucleotide sequence ID" value="NZ_FSRH01000015.1"/>
</dbReference>
<dbReference type="STRING" id="1121324.CLIT_14c01250"/>
<dbReference type="Pfam" id="PF00041">
    <property type="entry name" value="fn3"/>
    <property type="match status" value="2"/>
</dbReference>
<dbReference type="InterPro" id="IPR036116">
    <property type="entry name" value="FN3_sf"/>
</dbReference>
<sequence length="1128" mass="123271">MKKRLLAIFLSIALMLSLSPVGSSYAAYSDDYSYIIGKLGDLSTKENSMLLSLVMAMVQHDYGDEIDLALSKLTDDEKQLLEENGFDKAAIQDVFLAFSQVMDPDSEDEYRSGYDGESMLVLVNKIKDGGDNLDEYKQELVTVYEFMFDALPDEVVEQDFSGYGSRMDKARVFRDVLKSVYDEGDICARYYEKDSRFELVLPSDFISKANDALDVSGVEKPIELTQDHAGAIGAFLDVLSQKINATSKYAEDAKALADKLGLLETVTGTVDKVVDVLKDEPKEVVFGEGSTAKTIELDFSNFTGISGPVKVEMSNVEGEIDLGAGMEPAGPVIDFELNPKPTGGTARIGIELDSTASTSKSAIYYYNPETGKWEKQEEGSEVKDGIAYATVSHFSIYGVFEDTSSGGGITPPIPPVEEDKDAPTEVKVSASKVTDSSVTLSLSAKDESGIAKYYIYRDGVAVGTSTSSSYTDSGLQPDTTYKYKIMAEDTKGNKSDFSSQVSVKTEKEEAPEPEDKEAPTDVKVSASKVTDSSVTLSLSAKDDSGIEKYYIYRDGKEIKQTAAGTYEDNGLQAETEYSYNIKAQDKAGNMSGFSSQIKVTTLKKGETPQDKEAPTDVKVTLKKKDDDTVYLNLSAKDESGIAKYHIYRDGKKVGTSAKDTYKDEDLKADTKYTYKVKAEDTKGNVSDFSSELSVTTDKASSGGGGGGGSSSGDSDETDDKDSINKKEDKDKVEVEDKIDEDAIKKEEKDGKTEVVIDGDKLEKEVDKIVDAIDDIKTEKGQEKGGKIVVDLGKVNSENSHISIPVKAIEKAKGKGVEVVFRANDIEVSLPADNLVQKADSVKLEIKEIKQTQDMMDKIQKSLEPGMKAPKVAKIVSFELYKVDAGKEEKIDSSFKKKVKVQIDISDMNVDKDNAVLVFVDDEGKMTIVGRKVVDGKIVAELEHFSYYAVVERDVELSDVSGHWAKDYIFSMACKDIVSGYEDGSFRPENSVTRAEFAKLIVEEMELEIESPSGRFSDSNGHWAEGFIETAYKNGILSGYEDGTVRPDEKITRAEMAVMISRATGEDSDGKSVNFKDEGIIPNWAKSGVEKAAKQGLMKGDPNMNFNPGSSTTRAQAATVIYRLFNKQA</sequence>
<dbReference type="EC" id="3.2.1.1" evidence="6"/>
<comment type="caution">
    <text evidence="6">The sequence shown here is derived from an EMBL/GenBank/DDBJ whole genome shotgun (WGS) entry which is preliminary data.</text>
</comment>
<dbReference type="PROSITE" id="PS51272">
    <property type="entry name" value="SLH"/>
    <property type="match status" value="3"/>
</dbReference>
<feature type="compositionally biased region" description="Basic and acidic residues" evidence="2">
    <location>
        <begin position="720"/>
        <end position="735"/>
    </location>
</feature>
<dbReference type="InterPro" id="IPR013783">
    <property type="entry name" value="Ig-like_fold"/>
</dbReference>
<evidence type="ECO:0000256" key="3">
    <source>
        <dbReference type="SAM" id="SignalP"/>
    </source>
</evidence>
<organism evidence="6 7">
    <name type="scientific">Peptoclostridium litorale DSM 5388</name>
    <dbReference type="NCBI Taxonomy" id="1121324"/>
    <lineage>
        <taxon>Bacteria</taxon>
        <taxon>Bacillati</taxon>
        <taxon>Bacillota</taxon>
        <taxon>Clostridia</taxon>
        <taxon>Peptostreptococcales</taxon>
        <taxon>Peptoclostridiaceae</taxon>
        <taxon>Peptoclostridium</taxon>
    </lineage>
</organism>